<dbReference type="Proteomes" id="UP000698028">
    <property type="component" value="Unassembled WGS sequence"/>
</dbReference>
<name>A0ABS6V6S8_9SPHN</name>
<protein>
    <recommendedName>
        <fullName evidence="5">YtxH domain-containing protein</fullName>
    </recommendedName>
</protein>
<evidence type="ECO:0008006" key="5">
    <source>
        <dbReference type="Google" id="ProtNLM"/>
    </source>
</evidence>
<comment type="caution">
    <text evidence="3">The sequence shown here is derived from an EMBL/GenBank/DDBJ whole genome shotgun (WGS) entry which is preliminary data.</text>
</comment>
<feature type="compositionally biased region" description="Low complexity" evidence="1">
    <location>
        <begin position="1"/>
        <end position="14"/>
    </location>
</feature>
<feature type="region of interest" description="Disordered" evidence="1">
    <location>
        <begin position="1"/>
        <end position="22"/>
    </location>
</feature>
<feature type="region of interest" description="Disordered" evidence="1">
    <location>
        <begin position="86"/>
        <end position="109"/>
    </location>
</feature>
<proteinExistence type="predicted"/>
<reference evidence="3 4" key="1">
    <citation type="submission" date="2021-07" db="EMBL/GenBank/DDBJ databases">
        <title>The draft genome sequence of Sphingomicrobium sp. B8.</title>
        <authorList>
            <person name="Mu L."/>
        </authorList>
    </citation>
    <scope>NUCLEOTIDE SEQUENCE [LARGE SCALE GENOMIC DNA]</scope>
    <source>
        <strain evidence="3 4">B8</strain>
    </source>
</reference>
<evidence type="ECO:0000313" key="4">
    <source>
        <dbReference type="Proteomes" id="UP000698028"/>
    </source>
</evidence>
<feature type="transmembrane region" description="Helical" evidence="2">
    <location>
        <begin position="42"/>
        <end position="61"/>
    </location>
</feature>
<keyword evidence="2" id="KW-0812">Transmembrane</keyword>
<organism evidence="3 4">
    <name type="scientific">Sphingomicrobium clamense</name>
    <dbReference type="NCBI Taxonomy" id="2851013"/>
    <lineage>
        <taxon>Bacteria</taxon>
        <taxon>Pseudomonadati</taxon>
        <taxon>Pseudomonadota</taxon>
        <taxon>Alphaproteobacteria</taxon>
        <taxon>Sphingomonadales</taxon>
        <taxon>Sphingomonadaceae</taxon>
        <taxon>Sphingomicrobium</taxon>
    </lineage>
</organism>
<evidence type="ECO:0000256" key="2">
    <source>
        <dbReference type="SAM" id="Phobius"/>
    </source>
</evidence>
<gene>
    <name evidence="3" type="ORF">KTQ36_07065</name>
</gene>
<keyword evidence="2" id="KW-0472">Membrane</keyword>
<sequence>MTKTTDTTAETSKTTRIKQSLAQRDDFAGTTYRTIRDNPKTSAAIATGVAAAAAGAGAFLWNRNRQQREAVEQEVSEMNNDAVEMAQQPRKDGLSEDIKTDTKVGSVAY</sequence>
<evidence type="ECO:0000313" key="3">
    <source>
        <dbReference type="EMBL" id="MBW0145055.1"/>
    </source>
</evidence>
<dbReference type="RefSeq" id="WP_218632995.1">
    <property type="nucleotide sequence ID" value="NZ_JAHVAH010000001.1"/>
</dbReference>
<feature type="compositionally biased region" description="Basic and acidic residues" evidence="1">
    <location>
        <begin position="89"/>
        <end position="102"/>
    </location>
</feature>
<evidence type="ECO:0000256" key="1">
    <source>
        <dbReference type="SAM" id="MobiDB-lite"/>
    </source>
</evidence>
<dbReference type="EMBL" id="JAHVAH010000001">
    <property type="protein sequence ID" value="MBW0145055.1"/>
    <property type="molecule type" value="Genomic_DNA"/>
</dbReference>
<keyword evidence="2" id="KW-1133">Transmembrane helix</keyword>
<keyword evidence="4" id="KW-1185">Reference proteome</keyword>
<accession>A0ABS6V6S8</accession>